<feature type="region of interest" description="Disordered" evidence="1">
    <location>
        <begin position="27"/>
        <end position="104"/>
    </location>
</feature>
<reference evidence="3 4" key="1">
    <citation type="submission" date="2014-02" db="EMBL/GenBank/DDBJ databases">
        <title>The small core and large imbalanced accessory genome model reveals a collaborative survival strategy of Sorangium cellulosum strains in nature.</title>
        <authorList>
            <person name="Han K."/>
            <person name="Peng R."/>
            <person name="Blom J."/>
            <person name="Li Y.-Z."/>
        </authorList>
    </citation>
    <scope>NUCLEOTIDE SEQUENCE [LARGE SCALE GENOMIC DNA]</scope>
    <source>
        <strain evidence="3 4">So0007-03</strain>
    </source>
</reference>
<comment type="caution">
    <text evidence="3">The sequence shown here is derived from an EMBL/GenBank/DDBJ whole genome shotgun (WGS) entry which is preliminary data.</text>
</comment>
<keyword evidence="2" id="KW-0732">Signal</keyword>
<protein>
    <recommendedName>
        <fullName evidence="5">Secreted protein</fullName>
    </recommendedName>
</protein>
<feature type="compositionally biased region" description="Gly residues" evidence="1">
    <location>
        <begin position="37"/>
        <end position="46"/>
    </location>
</feature>
<evidence type="ECO:0000256" key="1">
    <source>
        <dbReference type="SAM" id="MobiDB-lite"/>
    </source>
</evidence>
<evidence type="ECO:0000313" key="4">
    <source>
        <dbReference type="Proteomes" id="UP000075502"/>
    </source>
</evidence>
<dbReference type="EMBL" id="JEME01002069">
    <property type="protein sequence ID" value="KYG05357.1"/>
    <property type="molecule type" value="Genomic_DNA"/>
</dbReference>
<gene>
    <name evidence="3" type="ORF">BE21_41220</name>
</gene>
<feature type="compositionally biased region" description="Acidic residues" evidence="1">
    <location>
        <begin position="81"/>
        <end position="101"/>
    </location>
</feature>
<evidence type="ECO:0008006" key="5">
    <source>
        <dbReference type="Google" id="ProtNLM"/>
    </source>
</evidence>
<organism evidence="3 4">
    <name type="scientific">Sorangium cellulosum</name>
    <name type="common">Polyangium cellulosum</name>
    <dbReference type="NCBI Taxonomy" id="56"/>
    <lineage>
        <taxon>Bacteria</taxon>
        <taxon>Pseudomonadati</taxon>
        <taxon>Myxococcota</taxon>
        <taxon>Polyangia</taxon>
        <taxon>Polyangiales</taxon>
        <taxon>Polyangiaceae</taxon>
        <taxon>Sorangium</taxon>
    </lineage>
</organism>
<accession>A0A150TL94</accession>
<name>A0A150TL94_SORCE</name>
<evidence type="ECO:0000313" key="3">
    <source>
        <dbReference type="EMBL" id="KYG05357.1"/>
    </source>
</evidence>
<sequence>MRGRRFIYLGLCASVGVALWSSSGCSAASRDQQAPGAVGGGGGGGATSATTAEAGAGGGSAGASSGVDFGHGGAPSSEPEQRDDDGDGFTVEDGDCNDDDANVNPGALEVAITEPDDAGVVPEPADEDCDGEIDNLLPTCDRNIAPADFDAMHGAHAVDLCAKASPGDRRWGVLSAEYVRGDGSRAEPTPAVGVLDSFGPNVHVQGGDRMLVLSTGRARIAHWPGACNTPDCTNYGPGEAPPGFPQDNPDCPPSSNINDDIGLELVIRTPTNATGYEFAFKFYTFEYPEFICDHFNDQFLALATPAPPGSLNGNLSFDSLGNPVSVNIGFFDVCEGCDRGADELEGTGFGLWDDAGATGWLRTQAPVKGGEELKLRFMIFDTGDERLDSTALVDGFKWVANGGTVAVGTAPVEDPQ</sequence>
<proteinExistence type="predicted"/>
<dbReference type="PROSITE" id="PS51257">
    <property type="entry name" value="PROKAR_LIPOPROTEIN"/>
    <property type="match status" value="1"/>
</dbReference>
<dbReference type="AlphaFoldDB" id="A0A150TL94"/>
<feature type="signal peptide" evidence="2">
    <location>
        <begin position="1"/>
        <end position="27"/>
    </location>
</feature>
<evidence type="ECO:0000256" key="2">
    <source>
        <dbReference type="SAM" id="SignalP"/>
    </source>
</evidence>
<dbReference type="Proteomes" id="UP000075502">
    <property type="component" value="Unassembled WGS sequence"/>
</dbReference>
<dbReference type="NCBIfam" id="NF038133">
    <property type="entry name" value="choice_anch_L"/>
    <property type="match status" value="1"/>
</dbReference>
<feature type="chain" id="PRO_5007569649" description="Secreted protein" evidence="2">
    <location>
        <begin position="28"/>
        <end position="416"/>
    </location>
</feature>
<dbReference type="InterPro" id="IPR049804">
    <property type="entry name" value="Choice_anch_L"/>
</dbReference>